<dbReference type="InterPro" id="IPR002213">
    <property type="entry name" value="UDP_glucos_trans"/>
</dbReference>
<keyword evidence="7" id="KW-1185">Reference proteome</keyword>
<dbReference type="PROSITE" id="PS00375">
    <property type="entry name" value="UDPGT"/>
    <property type="match status" value="1"/>
</dbReference>
<evidence type="ECO:0000256" key="2">
    <source>
        <dbReference type="ARBA" id="ARBA00022676"/>
    </source>
</evidence>
<dbReference type="SUPFAM" id="SSF53756">
    <property type="entry name" value="UDP-Glycosyltransferase/glycogen phosphorylase"/>
    <property type="match status" value="1"/>
</dbReference>
<name>A0AA86SGI1_9FABA</name>
<comment type="similarity">
    <text evidence="1 4">Belongs to the UDP-glycosyltransferase family.</text>
</comment>
<dbReference type="InterPro" id="IPR050481">
    <property type="entry name" value="UDP-glycosyltransf_plant"/>
</dbReference>
<keyword evidence="2 4" id="KW-0328">Glycosyltransferase</keyword>
<dbReference type="PANTHER" id="PTHR48048">
    <property type="entry name" value="GLYCOSYLTRANSFERASE"/>
    <property type="match status" value="1"/>
</dbReference>
<dbReference type="InterPro" id="IPR035595">
    <property type="entry name" value="UDP_glycos_trans_CS"/>
</dbReference>
<dbReference type="EMBL" id="OY731401">
    <property type="protein sequence ID" value="CAJ1952331.1"/>
    <property type="molecule type" value="Genomic_DNA"/>
</dbReference>
<dbReference type="PANTHER" id="PTHR48048:SF76">
    <property type="entry name" value="UDP-GLYCOSYLTRANSFERASE 708D1-LIKE"/>
    <property type="match status" value="1"/>
</dbReference>
<dbReference type="AlphaFoldDB" id="A0AA86SGI1"/>
<gene>
    <name evidence="6" type="ORF">AYBTSS11_LOCUS15241</name>
</gene>
<organism evidence="6 7">
    <name type="scientific">Sphenostylis stenocarpa</name>
    <dbReference type="NCBI Taxonomy" id="92480"/>
    <lineage>
        <taxon>Eukaryota</taxon>
        <taxon>Viridiplantae</taxon>
        <taxon>Streptophyta</taxon>
        <taxon>Embryophyta</taxon>
        <taxon>Tracheophyta</taxon>
        <taxon>Spermatophyta</taxon>
        <taxon>Magnoliopsida</taxon>
        <taxon>eudicotyledons</taxon>
        <taxon>Gunneridae</taxon>
        <taxon>Pentapetalae</taxon>
        <taxon>rosids</taxon>
        <taxon>fabids</taxon>
        <taxon>Fabales</taxon>
        <taxon>Fabaceae</taxon>
        <taxon>Papilionoideae</taxon>
        <taxon>50 kb inversion clade</taxon>
        <taxon>NPAAA clade</taxon>
        <taxon>indigoferoid/millettioid clade</taxon>
        <taxon>Phaseoleae</taxon>
        <taxon>Sphenostylis</taxon>
    </lineage>
</organism>
<dbReference type="Pfam" id="PF00201">
    <property type="entry name" value="UDPGT"/>
    <property type="match status" value="1"/>
</dbReference>
<evidence type="ECO:0000313" key="6">
    <source>
        <dbReference type="EMBL" id="CAJ1952331.1"/>
    </source>
</evidence>
<reference evidence="6" key="1">
    <citation type="submission" date="2023-10" db="EMBL/GenBank/DDBJ databases">
        <authorList>
            <person name="Domelevo Entfellner J.-B."/>
        </authorList>
    </citation>
    <scope>NUCLEOTIDE SEQUENCE</scope>
</reference>
<accession>A0AA86SGI1</accession>
<keyword evidence="3 4" id="KW-0808">Transferase</keyword>
<protein>
    <recommendedName>
        <fullName evidence="5">Glycosyltransferase</fullName>
        <ecNumber evidence="5">2.4.1.-</ecNumber>
    </recommendedName>
</protein>
<dbReference type="CDD" id="cd03784">
    <property type="entry name" value="GT1_Gtf-like"/>
    <property type="match status" value="1"/>
</dbReference>
<dbReference type="Proteomes" id="UP001189624">
    <property type="component" value="Chromosome 4"/>
</dbReference>
<evidence type="ECO:0000256" key="5">
    <source>
        <dbReference type="RuleBase" id="RU362057"/>
    </source>
</evidence>
<dbReference type="Gramene" id="rna-AYBTSS11_LOCUS15241">
    <property type="protein sequence ID" value="CAJ1952331.1"/>
    <property type="gene ID" value="gene-AYBTSS11_LOCUS15241"/>
</dbReference>
<evidence type="ECO:0000256" key="4">
    <source>
        <dbReference type="RuleBase" id="RU003718"/>
    </source>
</evidence>
<evidence type="ECO:0000313" key="7">
    <source>
        <dbReference type="Proteomes" id="UP001189624"/>
    </source>
</evidence>
<dbReference type="FunFam" id="3.40.50.2000:FF:000056">
    <property type="entry name" value="Glycosyltransferase"/>
    <property type="match status" value="1"/>
</dbReference>
<evidence type="ECO:0000256" key="1">
    <source>
        <dbReference type="ARBA" id="ARBA00009995"/>
    </source>
</evidence>
<dbReference type="GO" id="GO:0035251">
    <property type="term" value="F:UDP-glucosyltransferase activity"/>
    <property type="evidence" value="ECO:0007669"/>
    <property type="project" value="InterPro"/>
</dbReference>
<sequence length="481" mass="52930">MSVSEAVAHVAFLPSAGMGHLNPFLRLAALFLRYGCKVTLIIAKPMVSLAESNLISCFCSSFPHQVTQIDFNLIPMDPTTFNTNDPFYLQYETIRSSVHLLSEILSSLSKTLSACIFDVLLTSPVVSIAENLSCPSYIFFPSSARMLSFIAFVSVLAASHPAAQPHPSTFIGDVVQIPGFTSSIPRSSVPSALLLQGSNPFQRMLVEDSLNLMKFNGIFINSFEELEGEALAALNDGKVVKGLSPVYGIGPLMACKFENVDQGPRGCMGWILEWLDEQAEGSVVYVSLGSRTETRKEQIRDMALGLIECGYSFLWVVKLKRVDREEDEGLEDVLGSELMSKVREKGVVVKEFVNQMEILGHPAVGGFVSHGGWNSITETVWEGVPVLTWPQGGDQKINSECIRISGVGIWPEDWGWGSQDVVRGKEISNRIKEMMNNESLRVKVNEMKKAARNAADVGGSCEVFVKRLIEDWKKNIQANHA</sequence>
<proteinExistence type="inferred from homology"/>
<dbReference type="EC" id="2.4.1.-" evidence="5"/>
<dbReference type="Gene3D" id="3.40.50.2000">
    <property type="entry name" value="Glycogen Phosphorylase B"/>
    <property type="match status" value="2"/>
</dbReference>
<evidence type="ECO:0000256" key="3">
    <source>
        <dbReference type="ARBA" id="ARBA00022679"/>
    </source>
</evidence>